<reference evidence="3 4" key="1">
    <citation type="journal article" date="2018" name="Genome Announc.">
        <title>Genome Sequence of Geothermobacter sp. HR-1 Iron Reducer from the Loihi Seamount.</title>
        <authorList>
            <person name="Smith H."/>
            <person name="Abuyen K."/>
            <person name="Tremblay J."/>
            <person name="Savalia P."/>
            <person name="Perez-Rodriguez I."/>
            <person name="Emerson D."/>
            <person name="Tully B."/>
            <person name="Amend J."/>
        </authorList>
    </citation>
    <scope>NUCLEOTIDE SEQUENCE [LARGE SCALE GENOMIC DNA]</scope>
    <source>
        <strain evidence="3 4">HR-1</strain>
    </source>
</reference>
<gene>
    <name evidence="3" type="ORF">C2E25_03345</name>
</gene>
<name>A0A2K2HCR5_9BACT</name>
<dbReference type="InterPro" id="IPR001789">
    <property type="entry name" value="Sig_transdc_resp-reg_receiver"/>
</dbReference>
<evidence type="ECO:0000256" key="1">
    <source>
        <dbReference type="PROSITE-ProRule" id="PRU00169"/>
    </source>
</evidence>
<dbReference type="GO" id="GO:0000160">
    <property type="term" value="P:phosphorelay signal transduction system"/>
    <property type="evidence" value="ECO:0007669"/>
    <property type="project" value="InterPro"/>
</dbReference>
<dbReference type="SUPFAM" id="SSF52172">
    <property type="entry name" value="CheY-like"/>
    <property type="match status" value="1"/>
</dbReference>
<dbReference type="Proteomes" id="UP000236340">
    <property type="component" value="Unassembled WGS sequence"/>
</dbReference>
<comment type="caution">
    <text evidence="3">The sequence shown here is derived from an EMBL/GenBank/DDBJ whole genome shotgun (WGS) entry which is preliminary data.</text>
</comment>
<organism evidence="3 4">
    <name type="scientific">Geothermobacter hydrogeniphilus</name>
    <dbReference type="NCBI Taxonomy" id="1969733"/>
    <lineage>
        <taxon>Bacteria</taxon>
        <taxon>Pseudomonadati</taxon>
        <taxon>Thermodesulfobacteriota</taxon>
        <taxon>Desulfuromonadia</taxon>
        <taxon>Desulfuromonadales</taxon>
        <taxon>Geothermobacteraceae</taxon>
        <taxon>Geothermobacter</taxon>
    </lineage>
</organism>
<dbReference type="PROSITE" id="PS50110">
    <property type="entry name" value="RESPONSE_REGULATORY"/>
    <property type="match status" value="1"/>
</dbReference>
<keyword evidence="1" id="KW-0597">Phosphoprotein</keyword>
<dbReference type="AlphaFoldDB" id="A0A2K2HCR5"/>
<accession>A0A2K2HCR5</accession>
<evidence type="ECO:0000313" key="3">
    <source>
        <dbReference type="EMBL" id="PNU21080.1"/>
    </source>
</evidence>
<evidence type="ECO:0000313" key="4">
    <source>
        <dbReference type="Proteomes" id="UP000236340"/>
    </source>
</evidence>
<dbReference type="InterPro" id="IPR011006">
    <property type="entry name" value="CheY-like_superfamily"/>
</dbReference>
<proteinExistence type="predicted"/>
<dbReference type="Gene3D" id="3.40.50.2300">
    <property type="match status" value="1"/>
</dbReference>
<feature type="domain" description="Response regulatory" evidence="2">
    <location>
        <begin position="9"/>
        <end position="126"/>
    </location>
</feature>
<sequence>MKREITMKRILIAGHRPEIAKLFELLMRQQDRQFVSAKSLTQCFDLSINTVPALIVIDCAMAELCRCHEAVVALKGSSKTAEIPIVLIDDPQQGDEDIRKLLDIVDGVFSEPFSPTEIKRTAEKYL</sequence>
<dbReference type="EMBL" id="PPFX01000005">
    <property type="protein sequence ID" value="PNU21080.1"/>
    <property type="molecule type" value="Genomic_DNA"/>
</dbReference>
<feature type="modified residue" description="4-aspartylphosphate" evidence="1">
    <location>
        <position position="58"/>
    </location>
</feature>
<protein>
    <recommendedName>
        <fullName evidence="2">Response regulatory domain-containing protein</fullName>
    </recommendedName>
</protein>
<evidence type="ECO:0000259" key="2">
    <source>
        <dbReference type="PROSITE" id="PS50110"/>
    </source>
</evidence>